<sequence>MNFFVALSTADVLPFQQISCWDEVSIVLSWSKSSEFRLERVTSRTPQQVETLRQTIICNVHPIGMLMIWRDFWLKYKYNFTFGEPKISFTQTDIDAEI</sequence>
<gene>
    <name evidence="1" type="ORF">TNCT_594591</name>
</gene>
<dbReference type="EMBL" id="BMAO01007064">
    <property type="protein sequence ID" value="GFR13353.1"/>
    <property type="molecule type" value="Genomic_DNA"/>
</dbReference>
<keyword evidence="2" id="KW-1185">Reference proteome</keyword>
<reference evidence="1" key="1">
    <citation type="submission" date="2020-07" db="EMBL/GenBank/DDBJ databases">
        <title>Multicomponent nature underlies the extraordinary mechanical properties of spider dragline silk.</title>
        <authorList>
            <person name="Kono N."/>
            <person name="Nakamura H."/>
            <person name="Mori M."/>
            <person name="Yoshida Y."/>
            <person name="Ohtoshi R."/>
            <person name="Malay A.D."/>
            <person name="Moran D.A.P."/>
            <person name="Tomita M."/>
            <person name="Numata K."/>
            <person name="Arakawa K."/>
        </authorList>
    </citation>
    <scope>NUCLEOTIDE SEQUENCE</scope>
</reference>
<evidence type="ECO:0000313" key="2">
    <source>
        <dbReference type="Proteomes" id="UP000887116"/>
    </source>
</evidence>
<accession>A0A8X6GZB3</accession>
<dbReference type="Proteomes" id="UP000887116">
    <property type="component" value="Unassembled WGS sequence"/>
</dbReference>
<protein>
    <submittedName>
        <fullName evidence="1">Uncharacterized protein</fullName>
    </submittedName>
</protein>
<comment type="caution">
    <text evidence="1">The sequence shown here is derived from an EMBL/GenBank/DDBJ whole genome shotgun (WGS) entry which is preliminary data.</text>
</comment>
<dbReference type="AlphaFoldDB" id="A0A8X6GZB3"/>
<proteinExistence type="predicted"/>
<organism evidence="1 2">
    <name type="scientific">Trichonephila clavata</name>
    <name type="common">Joro spider</name>
    <name type="synonym">Nephila clavata</name>
    <dbReference type="NCBI Taxonomy" id="2740835"/>
    <lineage>
        <taxon>Eukaryota</taxon>
        <taxon>Metazoa</taxon>
        <taxon>Ecdysozoa</taxon>
        <taxon>Arthropoda</taxon>
        <taxon>Chelicerata</taxon>
        <taxon>Arachnida</taxon>
        <taxon>Araneae</taxon>
        <taxon>Araneomorphae</taxon>
        <taxon>Entelegynae</taxon>
        <taxon>Araneoidea</taxon>
        <taxon>Nephilidae</taxon>
        <taxon>Trichonephila</taxon>
    </lineage>
</organism>
<name>A0A8X6GZB3_TRICU</name>
<evidence type="ECO:0000313" key="1">
    <source>
        <dbReference type="EMBL" id="GFR13353.1"/>
    </source>
</evidence>